<reference evidence="2" key="1">
    <citation type="journal article" date="2019" name="Int. J. Syst. Evol. Microbiol.">
        <title>The Global Catalogue of Microorganisms (GCM) 10K type strain sequencing project: providing services to taxonomists for standard genome sequencing and annotation.</title>
        <authorList>
            <consortium name="The Broad Institute Genomics Platform"/>
            <consortium name="The Broad Institute Genome Sequencing Center for Infectious Disease"/>
            <person name="Wu L."/>
            <person name="Ma J."/>
        </authorList>
    </citation>
    <scope>NUCLEOTIDE SEQUENCE [LARGE SCALE GENOMIC DNA]</scope>
    <source>
        <strain evidence="2">CGMCC 1.15439</strain>
    </source>
</reference>
<protein>
    <submittedName>
        <fullName evidence="1">Uncharacterized protein</fullName>
    </submittedName>
</protein>
<keyword evidence="2" id="KW-1185">Reference proteome</keyword>
<sequence length="69" mass="7700">MGVSKGEQFAQRDIYVDYPFEQVMFSCDHIAGKFFAASTGRSSLFVANGRDWIQCRCLARGIDAESQAD</sequence>
<dbReference type="RefSeq" id="WP_423373098.1">
    <property type="nucleotide sequence ID" value="NZ_BMJA01000001.1"/>
</dbReference>
<name>A0ABQ1FST6_9GAMM</name>
<accession>A0ABQ1FST6</accession>
<gene>
    <name evidence="1" type="ORF">GCM10010981_18310</name>
</gene>
<evidence type="ECO:0000313" key="1">
    <source>
        <dbReference type="EMBL" id="GGA29689.1"/>
    </source>
</evidence>
<proteinExistence type="predicted"/>
<evidence type="ECO:0000313" key="2">
    <source>
        <dbReference type="Proteomes" id="UP000620046"/>
    </source>
</evidence>
<dbReference type="InterPro" id="IPR056206">
    <property type="entry name" value="Tis1_ImmP"/>
</dbReference>
<dbReference type="Proteomes" id="UP000620046">
    <property type="component" value="Unassembled WGS sequence"/>
</dbReference>
<dbReference type="EMBL" id="BMJA01000001">
    <property type="protein sequence ID" value="GGA29689.1"/>
    <property type="molecule type" value="Genomic_DNA"/>
</dbReference>
<comment type="caution">
    <text evidence="1">The sequence shown here is derived from an EMBL/GenBank/DDBJ whole genome shotgun (WGS) entry which is preliminary data.</text>
</comment>
<organism evidence="1 2">
    <name type="scientific">Dyella nitratireducens</name>
    <dbReference type="NCBI Taxonomy" id="1849580"/>
    <lineage>
        <taxon>Bacteria</taxon>
        <taxon>Pseudomonadati</taxon>
        <taxon>Pseudomonadota</taxon>
        <taxon>Gammaproteobacteria</taxon>
        <taxon>Lysobacterales</taxon>
        <taxon>Rhodanobacteraceae</taxon>
        <taxon>Dyella</taxon>
    </lineage>
</organism>
<dbReference type="Pfam" id="PF24154">
    <property type="entry name" value="Tis1_ImmP"/>
    <property type="match status" value="1"/>
</dbReference>